<organism evidence="3 4">
    <name type="scientific">Chryseolinea lacunae</name>
    <dbReference type="NCBI Taxonomy" id="2801331"/>
    <lineage>
        <taxon>Bacteria</taxon>
        <taxon>Pseudomonadati</taxon>
        <taxon>Bacteroidota</taxon>
        <taxon>Cytophagia</taxon>
        <taxon>Cytophagales</taxon>
        <taxon>Fulvivirgaceae</taxon>
        <taxon>Chryseolinea</taxon>
    </lineage>
</organism>
<dbReference type="RefSeq" id="WP_202010387.1">
    <property type="nucleotide sequence ID" value="NZ_JAERRB010000004.1"/>
</dbReference>
<sequence>MRYLLWLLLFLNFSAGAQALRDLNHFYLYNPAEPFTYTMKVTRTPAGWTAFYTLTVRDTSQQANQFVVQWDTRTTLGEKEGTAVTSDHFTRKIEKFSIAGEIRIPSSATPVILATKVLNNNLKHAWLYFSILESNYPVNGYLTTGGNPLVQPYVKINTPLTLQGDEGTKVVSFYRDDFPAAVPAFSEGMAKVSRGLSVDSTLSIATGQEFSFSEKGLYLIQKDTNSTEGVAFRVVDDYPRLAKVQSLADPLIYVCTRQEFDRVKAARGDKKAFDRVILGITGDADRAKHFMRAYFRRVELANQYFTSYKEGWKTDRGMIYIIFGLPEVVYRFSDREVWKYKNASYNNVEFTFVKSSTLFDPDNFVLIRDKKYQDTWYDVIDLWRNARIN</sequence>
<keyword evidence="4" id="KW-1185">Reference proteome</keyword>
<evidence type="ECO:0000313" key="4">
    <source>
        <dbReference type="Proteomes" id="UP000613030"/>
    </source>
</evidence>
<keyword evidence="1" id="KW-0732">Signal</keyword>
<feature type="signal peptide" evidence="1">
    <location>
        <begin position="1"/>
        <end position="19"/>
    </location>
</feature>
<protein>
    <submittedName>
        <fullName evidence="3">GWxTD domain-containing protein</fullName>
    </submittedName>
</protein>
<evidence type="ECO:0000313" key="3">
    <source>
        <dbReference type="EMBL" id="MBL0742298.1"/>
    </source>
</evidence>
<name>A0ABS1KSK7_9BACT</name>
<evidence type="ECO:0000259" key="2">
    <source>
        <dbReference type="Pfam" id="PF20094"/>
    </source>
</evidence>
<dbReference type="Pfam" id="PF20094">
    <property type="entry name" value="GWxTD_dom"/>
    <property type="match status" value="1"/>
</dbReference>
<feature type="domain" description="GWxTD" evidence="2">
    <location>
        <begin position="216"/>
        <end position="385"/>
    </location>
</feature>
<gene>
    <name evidence="3" type="ORF">JI741_13795</name>
</gene>
<comment type="caution">
    <text evidence="3">The sequence shown here is derived from an EMBL/GenBank/DDBJ whole genome shotgun (WGS) entry which is preliminary data.</text>
</comment>
<proteinExistence type="predicted"/>
<evidence type="ECO:0000256" key="1">
    <source>
        <dbReference type="SAM" id="SignalP"/>
    </source>
</evidence>
<dbReference type="InterPro" id="IPR030959">
    <property type="entry name" value="GWxTD_dom"/>
</dbReference>
<feature type="chain" id="PRO_5045126684" evidence="1">
    <location>
        <begin position="20"/>
        <end position="389"/>
    </location>
</feature>
<dbReference type="Proteomes" id="UP000613030">
    <property type="component" value="Unassembled WGS sequence"/>
</dbReference>
<reference evidence="3 4" key="1">
    <citation type="submission" date="2021-01" db="EMBL/GenBank/DDBJ databases">
        <title>Chryseolinea sp. Jin1 Genome sequencing and assembly.</title>
        <authorList>
            <person name="Kim I."/>
        </authorList>
    </citation>
    <scope>NUCLEOTIDE SEQUENCE [LARGE SCALE GENOMIC DNA]</scope>
    <source>
        <strain evidence="3 4">Jin1</strain>
    </source>
</reference>
<dbReference type="EMBL" id="JAERRB010000004">
    <property type="protein sequence ID" value="MBL0742298.1"/>
    <property type="molecule type" value="Genomic_DNA"/>
</dbReference>
<accession>A0ABS1KSK7</accession>
<dbReference type="NCBIfam" id="TIGR04514">
    <property type="entry name" value="GWxTD_dom"/>
    <property type="match status" value="1"/>
</dbReference>